<evidence type="ECO:0000259" key="1">
    <source>
        <dbReference type="Pfam" id="PF18765"/>
    </source>
</evidence>
<protein>
    <recommendedName>
        <fullName evidence="1">Polymerase beta nucleotidyltransferase domain-containing protein</fullName>
    </recommendedName>
</protein>
<comment type="caution">
    <text evidence="2">The sequence shown here is derived from an EMBL/GenBank/DDBJ whole genome shotgun (WGS) entry which is preliminary data.</text>
</comment>
<dbReference type="CDD" id="cd05403">
    <property type="entry name" value="NT_KNTase_like"/>
    <property type="match status" value="1"/>
</dbReference>
<proteinExistence type="predicted"/>
<dbReference type="Pfam" id="PF18765">
    <property type="entry name" value="Polbeta"/>
    <property type="match status" value="1"/>
</dbReference>
<dbReference type="AlphaFoldDB" id="A0A1F7H340"/>
<dbReference type="InterPro" id="IPR043519">
    <property type="entry name" value="NT_sf"/>
</dbReference>
<sequence>MKPQAIILFGSAAWGKPHKDSDLDVLMIKNTNKSFTDRVADVHLKLRTHFPVDVIVLTPKEAKKLPKENSFIKQIFEEGKLIYGGL</sequence>
<feature type="domain" description="Polymerase beta nucleotidyltransferase" evidence="1">
    <location>
        <begin position="2"/>
        <end position="83"/>
    </location>
</feature>
<dbReference type="Gene3D" id="3.30.460.10">
    <property type="entry name" value="Beta Polymerase, domain 2"/>
    <property type="match status" value="1"/>
</dbReference>
<name>A0A1F7H340_9BACT</name>
<dbReference type="PANTHER" id="PTHR43449">
    <property type="entry name" value="NUCLEOTIDYLTRANSFERASE"/>
    <property type="match status" value="1"/>
</dbReference>
<dbReference type="InterPro" id="IPR041633">
    <property type="entry name" value="Polbeta"/>
</dbReference>
<dbReference type="Proteomes" id="UP000177913">
    <property type="component" value="Unassembled WGS sequence"/>
</dbReference>
<evidence type="ECO:0000313" key="2">
    <source>
        <dbReference type="EMBL" id="OGK25513.1"/>
    </source>
</evidence>
<evidence type="ECO:0000313" key="3">
    <source>
        <dbReference type="Proteomes" id="UP000177913"/>
    </source>
</evidence>
<dbReference type="PANTHER" id="PTHR43449:SF3">
    <property type="entry name" value="POLYMERASE NUCLEOTIDYL TRANSFERASE DOMAIN-CONTAINING PROTEIN"/>
    <property type="match status" value="1"/>
</dbReference>
<accession>A0A1F7H340</accession>
<reference evidence="2 3" key="1">
    <citation type="journal article" date="2016" name="Nat. Commun.">
        <title>Thousands of microbial genomes shed light on interconnected biogeochemical processes in an aquifer system.</title>
        <authorList>
            <person name="Anantharaman K."/>
            <person name="Brown C.T."/>
            <person name="Hug L.A."/>
            <person name="Sharon I."/>
            <person name="Castelle C.J."/>
            <person name="Probst A.J."/>
            <person name="Thomas B.C."/>
            <person name="Singh A."/>
            <person name="Wilkins M.J."/>
            <person name="Karaoz U."/>
            <person name="Brodie E.L."/>
            <person name="Williams K.H."/>
            <person name="Hubbard S.S."/>
            <person name="Banfield J.F."/>
        </authorList>
    </citation>
    <scope>NUCLEOTIDE SEQUENCE [LARGE SCALE GENOMIC DNA]</scope>
</reference>
<dbReference type="SUPFAM" id="SSF81301">
    <property type="entry name" value="Nucleotidyltransferase"/>
    <property type="match status" value="1"/>
</dbReference>
<dbReference type="EMBL" id="MFZO01000007">
    <property type="protein sequence ID" value="OGK25513.1"/>
    <property type="molecule type" value="Genomic_DNA"/>
</dbReference>
<organism evidence="2 3">
    <name type="scientific">Candidatus Roizmanbacteria bacterium RIFCSPHIGHO2_02_FULL_38_11</name>
    <dbReference type="NCBI Taxonomy" id="1802039"/>
    <lineage>
        <taxon>Bacteria</taxon>
        <taxon>Candidatus Roizmaniibacteriota</taxon>
    </lineage>
</organism>
<gene>
    <name evidence="2" type="ORF">A3C25_00005</name>
</gene>